<comment type="caution">
    <text evidence="1">The sequence shown here is derived from an EMBL/GenBank/DDBJ whole genome shotgun (WGS) entry which is preliminary data.</text>
</comment>
<name>A0A4R2JE44_9PSEU</name>
<evidence type="ECO:0000313" key="1">
    <source>
        <dbReference type="EMBL" id="TCO56787.1"/>
    </source>
</evidence>
<sequence>MNGISIWLAPHEEDEGADIRYVNTSGHPVYNIALEITDISDKYMKIPVLEPTTQPTTIKQATEYFAEELSFIGDLRRPGICFQFDTWEGVRYVRDHGGSVISAGGNPLYTRPHRKWLPDFLR</sequence>
<keyword evidence="2" id="KW-1185">Reference proteome</keyword>
<reference evidence="1 2" key="1">
    <citation type="submission" date="2019-03" db="EMBL/GenBank/DDBJ databases">
        <title>Genomic Encyclopedia of Type Strains, Phase IV (KMG-IV): sequencing the most valuable type-strain genomes for metagenomic binning, comparative biology and taxonomic classification.</title>
        <authorList>
            <person name="Goeker M."/>
        </authorList>
    </citation>
    <scope>NUCLEOTIDE SEQUENCE [LARGE SCALE GENOMIC DNA]</scope>
    <source>
        <strain evidence="1 2">DSM 45934</strain>
    </source>
</reference>
<accession>A0A4R2JE44</accession>
<evidence type="ECO:0000313" key="2">
    <source>
        <dbReference type="Proteomes" id="UP000295680"/>
    </source>
</evidence>
<organism evidence="1 2">
    <name type="scientific">Actinocrispum wychmicini</name>
    <dbReference type="NCBI Taxonomy" id="1213861"/>
    <lineage>
        <taxon>Bacteria</taxon>
        <taxon>Bacillati</taxon>
        <taxon>Actinomycetota</taxon>
        <taxon>Actinomycetes</taxon>
        <taxon>Pseudonocardiales</taxon>
        <taxon>Pseudonocardiaceae</taxon>
        <taxon>Actinocrispum</taxon>
    </lineage>
</organism>
<dbReference type="Proteomes" id="UP000295680">
    <property type="component" value="Unassembled WGS sequence"/>
</dbReference>
<protein>
    <submittedName>
        <fullName evidence="1">Uncharacterized protein</fullName>
    </submittedName>
</protein>
<dbReference type="EMBL" id="SLWS01000006">
    <property type="protein sequence ID" value="TCO56787.1"/>
    <property type="molecule type" value="Genomic_DNA"/>
</dbReference>
<gene>
    <name evidence="1" type="ORF">EV192_106262</name>
</gene>
<proteinExistence type="predicted"/>
<dbReference type="AlphaFoldDB" id="A0A4R2JE44"/>